<dbReference type="AlphaFoldDB" id="A0AAU7JPH6"/>
<proteinExistence type="predicted"/>
<feature type="region of interest" description="Disordered" evidence="1">
    <location>
        <begin position="96"/>
        <end position="131"/>
    </location>
</feature>
<organism evidence="2">
    <name type="scientific">Pedococcus sp. KACC 23699</name>
    <dbReference type="NCBI Taxonomy" id="3149228"/>
    <lineage>
        <taxon>Bacteria</taxon>
        <taxon>Bacillati</taxon>
        <taxon>Actinomycetota</taxon>
        <taxon>Actinomycetes</taxon>
        <taxon>Micrococcales</taxon>
        <taxon>Intrasporangiaceae</taxon>
        <taxon>Pedococcus</taxon>
    </lineage>
</organism>
<evidence type="ECO:0000313" key="2">
    <source>
        <dbReference type="EMBL" id="XBO42004.1"/>
    </source>
</evidence>
<reference evidence="2" key="1">
    <citation type="submission" date="2024-05" db="EMBL/GenBank/DDBJ databases">
        <authorList>
            <person name="Kim S."/>
            <person name="Heo J."/>
            <person name="Choi H."/>
            <person name="Choi Y."/>
            <person name="Kwon S.-W."/>
            <person name="Kim Y."/>
        </authorList>
    </citation>
    <scope>NUCLEOTIDE SEQUENCE</scope>
    <source>
        <strain evidence="2">KACC 23699</strain>
    </source>
</reference>
<gene>
    <name evidence="2" type="ORF">ABEG17_10405</name>
</gene>
<protein>
    <submittedName>
        <fullName evidence="2">TadE family type IV pilus minor pilin</fullName>
    </submittedName>
</protein>
<dbReference type="RefSeq" id="WP_406829408.1">
    <property type="nucleotide sequence ID" value="NZ_CP157483.1"/>
</dbReference>
<evidence type="ECO:0000256" key="1">
    <source>
        <dbReference type="SAM" id="MobiDB-lite"/>
    </source>
</evidence>
<name>A0AAU7JPH6_9MICO</name>
<feature type="compositionally biased region" description="Low complexity" evidence="1">
    <location>
        <begin position="109"/>
        <end position="131"/>
    </location>
</feature>
<dbReference type="NCBIfam" id="NF041390">
    <property type="entry name" value="TadE_Rv3655c"/>
    <property type="match status" value="1"/>
</dbReference>
<accession>A0AAU7JPH6</accession>
<sequence length="131" mass="12878">MATVELAVALPALVLVLVVALSGITTVLDQVRCVDAARATARAMARGDATAGAVDQGRRLAPPAAQFAVSTTASAVDVTVSSPAAPALRWLGARAAPRGHASANREDVPAAQGDAGAAAGAGAVPARTTSW</sequence>
<dbReference type="EMBL" id="CP157483">
    <property type="protein sequence ID" value="XBO42004.1"/>
    <property type="molecule type" value="Genomic_DNA"/>
</dbReference>
<dbReference type="InterPro" id="IPR049790">
    <property type="entry name" value="Rv3655c/TadE"/>
</dbReference>